<accession>A0A1C6RLL9</accession>
<feature type="domain" description="H repeat-associated protein N-terminal" evidence="2">
    <location>
        <begin position="33"/>
        <end position="90"/>
    </location>
</feature>
<sequence length="132" mass="13817">MASSLIPVLTVTTPGSGVLPAPVTDGERRGLLAALSAIPDPRNPRGVRYPLAALLTVAVCAVLAGASSFAAITDWLYDLDEPAQVRLGFPPVTFLIVPSRGLLGRPARYDFLPLSLMIRGVLSPGRVASADR</sequence>
<dbReference type="InterPro" id="IPR032806">
    <property type="entry name" value="YbfD_N"/>
</dbReference>
<evidence type="ECO:0000313" key="4">
    <source>
        <dbReference type="Proteomes" id="UP000198906"/>
    </source>
</evidence>
<gene>
    <name evidence="3" type="ORF">GA0074694_2189</name>
</gene>
<keyword evidence="4" id="KW-1185">Reference proteome</keyword>
<dbReference type="AlphaFoldDB" id="A0A1C6RLL9"/>
<protein>
    <submittedName>
        <fullName evidence="3">DDE_Tnp_1-associated</fullName>
    </submittedName>
</protein>
<name>A0A1C6RLL9_9ACTN</name>
<dbReference type="Pfam" id="PF13808">
    <property type="entry name" value="DDE_Tnp_1_assoc"/>
    <property type="match status" value="1"/>
</dbReference>
<organism evidence="3 4">
    <name type="scientific">Micromonospora inyonensis</name>
    <dbReference type="NCBI Taxonomy" id="47866"/>
    <lineage>
        <taxon>Bacteria</taxon>
        <taxon>Bacillati</taxon>
        <taxon>Actinomycetota</taxon>
        <taxon>Actinomycetes</taxon>
        <taxon>Micromonosporales</taxon>
        <taxon>Micromonosporaceae</taxon>
        <taxon>Micromonospora</taxon>
    </lineage>
</organism>
<reference evidence="4" key="1">
    <citation type="submission" date="2016-06" db="EMBL/GenBank/DDBJ databases">
        <authorList>
            <person name="Varghese N."/>
        </authorList>
    </citation>
    <scope>NUCLEOTIDE SEQUENCE [LARGE SCALE GENOMIC DNA]</scope>
    <source>
        <strain evidence="4">DSM 46123</strain>
    </source>
</reference>
<evidence type="ECO:0000313" key="3">
    <source>
        <dbReference type="EMBL" id="SCL17963.1"/>
    </source>
</evidence>
<feature type="transmembrane region" description="Helical" evidence="1">
    <location>
        <begin position="51"/>
        <end position="77"/>
    </location>
</feature>
<dbReference type="EMBL" id="FMHU01000001">
    <property type="protein sequence ID" value="SCL17963.1"/>
    <property type="molecule type" value="Genomic_DNA"/>
</dbReference>
<keyword evidence="1" id="KW-1133">Transmembrane helix</keyword>
<keyword evidence="1" id="KW-0812">Transmembrane</keyword>
<dbReference type="RefSeq" id="WP_425413589.1">
    <property type="nucleotide sequence ID" value="NZ_FMHU01000001.1"/>
</dbReference>
<keyword evidence="1" id="KW-0472">Membrane</keyword>
<dbReference type="Proteomes" id="UP000198906">
    <property type="component" value="Unassembled WGS sequence"/>
</dbReference>
<dbReference type="STRING" id="47866.GA0074694_2189"/>
<evidence type="ECO:0000256" key="1">
    <source>
        <dbReference type="SAM" id="Phobius"/>
    </source>
</evidence>
<evidence type="ECO:0000259" key="2">
    <source>
        <dbReference type="Pfam" id="PF13808"/>
    </source>
</evidence>
<proteinExistence type="predicted"/>